<reference evidence="1" key="1">
    <citation type="submission" date="2018-05" db="EMBL/GenBank/DDBJ databases">
        <authorList>
            <person name="Lanie J.A."/>
            <person name="Ng W.-L."/>
            <person name="Kazmierczak K.M."/>
            <person name="Andrzejewski T.M."/>
            <person name="Davidsen T.M."/>
            <person name="Wayne K.J."/>
            <person name="Tettelin H."/>
            <person name="Glass J.I."/>
            <person name="Rusch D."/>
            <person name="Podicherti R."/>
            <person name="Tsui H.-C.T."/>
            <person name="Winkler M.E."/>
        </authorList>
    </citation>
    <scope>NUCLEOTIDE SEQUENCE</scope>
</reference>
<feature type="non-terminal residue" evidence="1">
    <location>
        <position position="206"/>
    </location>
</feature>
<evidence type="ECO:0000313" key="1">
    <source>
        <dbReference type="EMBL" id="SVD71305.1"/>
    </source>
</evidence>
<dbReference type="EMBL" id="UINC01168328">
    <property type="protein sequence ID" value="SVD71305.1"/>
    <property type="molecule type" value="Genomic_DNA"/>
</dbReference>
<dbReference type="AlphaFoldDB" id="A0A382XL31"/>
<name>A0A382XL31_9ZZZZ</name>
<gene>
    <name evidence="1" type="ORF">METZ01_LOCUS424159</name>
</gene>
<accession>A0A382XL31</accession>
<evidence type="ECO:0008006" key="2">
    <source>
        <dbReference type="Google" id="ProtNLM"/>
    </source>
</evidence>
<dbReference type="PROSITE" id="PS51257">
    <property type="entry name" value="PROKAR_LIPOPROTEIN"/>
    <property type="match status" value="1"/>
</dbReference>
<organism evidence="1">
    <name type="scientific">marine metagenome</name>
    <dbReference type="NCBI Taxonomy" id="408172"/>
    <lineage>
        <taxon>unclassified sequences</taxon>
        <taxon>metagenomes</taxon>
        <taxon>ecological metagenomes</taxon>
    </lineage>
</organism>
<protein>
    <recommendedName>
        <fullName evidence="2">Lipoprotein</fullName>
    </recommendedName>
</protein>
<proteinExistence type="predicted"/>
<sequence length="206" mass="21920">MKNILHIILISFFCLTFISCAKESGSSSSSTATTMSTPSVPDGIYKLTAAKTLVYYSNGTLFGSFTYLITHDSSVTPGYLAYVLEWKGSGVYRVTYKGKATLTTTGVDDAIIDCTSNGIDEGTLDTDGNLISETTIQTGCGGSSSSLSEVSQKFTVISGGFQHYAVFKDSDSNQYQITYSFQKQDDSTTTSSGLFIAVGMSGVILT</sequence>